<reference evidence="3 4" key="1">
    <citation type="submission" date="2019-07" db="EMBL/GenBank/DDBJ databases">
        <title>Draft genome assembly of a fouling barnacle, Amphibalanus amphitrite (Darwin, 1854): The first reference genome for Thecostraca.</title>
        <authorList>
            <person name="Kim W."/>
        </authorList>
    </citation>
    <scope>NUCLEOTIDE SEQUENCE [LARGE SCALE GENOMIC DNA]</scope>
    <source>
        <strain evidence="3">SNU_AA5</strain>
        <tissue evidence="3">Soma without cirri and trophi</tissue>
    </source>
</reference>
<organism evidence="3 4">
    <name type="scientific">Amphibalanus amphitrite</name>
    <name type="common">Striped barnacle</name>
    <name type="synonym">Balanus amphitrite</name>
    <dbReference type="NCBI Taxonomy" id="1232801"/>
    <lineage>
        <taxon>Eukaryota</taxon>
        <taxon>Metazoa</taxon>
        <taxon>Ecdysozoa</taxon>
        <taxon>Arthropoda</taxon>
        <taxon>Crustacea</taxon>
        <taxon>Multicrustacea</taxon>
        <taxon>Cirripedia</taxon>
        <taxon>Thoracica</taxon>
        <taxon>Thoracicalcarea</taxon>
        <taxon>Balanomorpha</taxon>
        <taxon>Balanoidea</taxon>
        <taxon>Balanidae</taxon>
        <taxon>Amphibalaninae</taxon>
        <taxon>Amphibalanus</taxon>
    </lineage>
</organism>
<name>A0A6A4WF44_AMPAM</name>
<evidence type="ECO:0000256" key="2">
    <source>
        <dbReference type="SAM" id="MobiDB-lite"/>
    </source>
</evidence>
<dbReference type="PROSITE" id="PS50176">
    <property type="entry name" value="ARM_REPEAT"/>
    <property type="match status" value="1"/>
</dbReference>
<protein>
    <submittedName>
        <fullName evidence="3">Armadillo repeat-containing protein 4</fullName>
    </submittedName>
</protein>
<sequence length="313" mass="34690">MTGKDKETVTTKKVTVTTSDNVSSSSEESSSEEESNDRFNDPATDLPADYWQIQKLVKYLKAGNQTATVIALCALRDHPIDQEVCQLALRDVGGLEVLLNILETNDVRCKIGSLKVLKVISSHPEVRRSIASLGGLETLVTLFSSPSNQLKALASETIANVAQFRWARRIVRKSGGVPKLVDLLDVDKTILMEPMEKLTTKQREKLEVALGGALALWSLAKARKVKECIRQAGGITLLARLLQSVHTELLISVMGIIQMCASEESYRLAIREEGMTRNLLDHLHKDNIKLQIHCAYAIFQARQSRTLIDSLSR</sequence>
<dbReference type="SMART" id="SM00185">
    <property type="entry name" value="ARM"/>
    <property type="match status" value="4"/>
</dbReference>
<gene>
    <name evidence="3" type="primary">Armc4_1</name>
    <name evidence="3" type="ORF">FJT64_024242</name>
</gene>
<accession>A0A6A4WF44</accession>
<dbReference type="OrthoDB" id="1683831at2759"/>
<evidence type="ECO:0000313" key="3">
    <source>
        <dbReference type="EMBL" id="KAF0303819.1"/>
    </source>
</evidence>
<feature type="compositionally biased region" description="Low complexity" evidence="2">
    <location>
        <begin position="11"/>
        <end position="28"/>
    </location>
</feature>
<dbReference type="Proteomes" id="UP000440578">
    <property type="component" value="Unassembled WGS sequence"/>
</dbReference>
<feature type="repeat" description="ARM" evidence="1">
    <location>
        <begin position="134"/>
        <end position="176"/>
    </location>
</feature>
<dbReference type="AlphaFoldDB" id="A0A6A4WF44"/>
<evidence type="ECO:0000313" key="4">
    <source>
        <dbReference type="Proteomes" id="UP000440578"/>
    </source>
</evidence>
<dbReference type="PANTHER" id="PTHR46241:SF1">
    <property type="entry name" value="OUTER DYNEIN ARM-DOCKING COMPLEX SUBUNIT 2"/>
    <property type="match status" value="1"/>
</dbReference>
<dbReference type="InterPro" id="IPR000225">
    <property type="entry name" value="Armadillo"/>
</dbReference>
<proteinExistence type="predicted"/>
<dbReference type="EMBL" id="VIIS01000912">
    <property type="protein sequence ID" value="KAF0303818.1"/>
    <property type="molecule type" value="Genomic_DNA"/>
</dbReference>
<dbReference type="PANTHER" id="PTHR46241">
    <property type="entry name" value="ARMADILLO REPEAT-CONTAINING PROTEIN 4 ARMC4"/>
    <property type="match status" value="1"/>
</dbReference>
<dbReference type="InterPro" id="IPR016024">
    <property type="entry name" value="ARM-type_fold"/>
</dbReference>
<dbReference type="InterPro" id="IPR011989">
    <property type="entry name" value="ARM-like"/>
</dbReference>
<evidence type="ECO:0000256" key="1">
    <source>
        <dbReference type="PROSITE-ProRule" id="PRU00259"/>
    </source>
</evidence>
<dbReference type="EMBL" id="VIIS01000912">
    <property type="protein sequence ID" value="KAF0303819.1"/>
    <property type="molecule type" value="Genomic_DNA"/>
</dbReference>
<dbReference type="SUPFAM" id="SSF48371">
    <property type="entry name" value="ARM repeat"/>
    <property type="match status" value="1"/>
</dbReference>
<dbReference type="Gene3D" id="1.25.10.10">
    <property type="entry name" value="Leucine-rich Repeat Variant"/>
    <property type="match status" value="2"/>
</dbReference>
<comment type="caution">
    <text evidence="3">The sequence shown here is derived from an EMBL/GenBank/DDBJ whole genome shotgun (WGS) entry which is preliminary data.</text>
</comment>
<keyword evidence="4" id="KW-1185">Reference proteome</keyword>
<feature type="region of interest" description="Disordered" evidence="2">
    <location>
        <begin position="1"/>
        <end position="43"/>
    </location>
</feature>
<feature type="compositionally biased region" description="Basic and acidic residues" evidence="2">
    <location>
        <begin position="1"/>
        <end position="10"/>
    </location>
</feature>